<accession>A0ABT8E5A2</accession>
<keyword evidence="2" id="KW-1185">Reference proteome</keyword>
<gene>
    <name evidence="1" type="ORF">QYF49_08680</name>
</gene>
<proteinExistence type="predicted"/>
<comment type="caution">
    <text evidence="1">The sequence shown here is derived from an EMBL/GenBank/DDBJ whole genome shotgun (WGS) entry which is preliminary data.</text>
</comment>
<evidence type="ECO:0000313" key="2">
    <source>
        <dbReference type="Proteomes" id="UP001168694"/>
    </source>
</evidence>
<evidence type="ECO:0000313" key="1">
    <source>
        <dbReference type="EMBL" id="MDN4073086.1"/>
    </source>
</evidence>
<dbReference type="EMBL" id="JAUHLN010000002">
    <property type="protein sequence ID" value="MDN4073086.1"/>
    <property type="molecule type" value="Genomic_DNA"/>
</dbReference>
<dbReference type="RefSeq" id="WP_290399231.1">
    <property type="nucleotide sequence ID" value="NZ_JAUHLN010000002.1"/>
</dbReference>
<reference evidence="1" key="1">
    <citation type="submission" date="2023-06" db="EMBL/GenBank/DDBJ databases">
        <title>Draft Genome Sequences of Representative Paenibacillus Polymyxa, Bacillus cereus, Fictibacillus sp., and Brevibacillus agri Strains Isolated from Amazonian Dark Earth.</title>
        <authorList>
            <person name="Pellegrinetti T.A."/>
            <person name="Cunha I.C.M."/>
            <person name="Chaves M.G."/>
            <person name="Freitas A.S."/>
            <person name="Silva A.V.R."/>
            <person name="Tsai S.M."/>
            <person name="Mendes L.W."/>
        </authorList>
    </citation>
    <scope>NUCLEOTIDE SEQUENCE</scope>
    <source>
        <strain evidence="1">CENA-BCM004</strain>
    </source>
</reference>
<protein>
    <submittedName>
        <fullName evidence="1">Uncharacterized protein</fullName>
    </submittedName>
</protein>
<dbReference type="Proteomes" id="UP001168694">
    <property type="component" value="Unassembled WGS sequence"/>
</dbReference>
<sequence>MEIQSKQLYARFKDNEGKNFDAILQNEHEGNIGFGFMNTIKNGIVRAVNKKMIVSEPKTANYFSLPLWGVENILDESCGEYDIAFTVTYVNSYQLFIQIYEPY</sequence>
<name>A0ABT8E5A2_9BACL</name>
<organism evidence="1 2">
    <name type="scientific">Fictibacillus terranigra</name>
    <dbReference type="NCBI Taxonomy" id="3058424"/>
    <lineage>
        <taxon>Bacteria</taxon>
        <taxon>Bacillati</taxon>
        <taxon>Bacillota</taxon>
        <taxon>Bacilli</taxon>
        <taxon>Bacillales</taxon>
        <taxon>Fictibacillaceae</taxon>
        <taxon>Fictibacillus</taxon>
    </lineage>
</organism>